<evidence type="ECO:0000313" key="2">
    <source>
        <dbReference type="Proteomes" id="UP000184041"/>
    </source>
</evidence>
<dbReference type="Proteomes" id="UP000184041">
    <property type="component" value="Unassembled WGS sequence"/>
</dbReference>
<dbReference type="EMBL" id="FQUS01000008">
    <property type="protein sequence ID" value="SHF38895.1"/>
    <property type="molecule type" value="Genomic_DNA"/>
</dbReference>
<dbReference type="OrthoDB" id="9885363at2"/>
<keyword evidence="2" id="KW-1185">Reference proteome</keyword>
<dbReference type="AlphaFoldDB" id="A0A1M5B8X4"/>
<dbReference type="STRING" id="1194090.SAMN05443144_10834"/>
<protein>
    <recommendedName>
        <fullName evidence="3">DUF1579 domain-containing protein</fullName>
    </recommendedName>
</protein>
<proteinExistence type="predicted"/>
<reference evidence="1 2" key="1">
    <citation type="submission" date="2016-11" db="EMBL/GenBank/DDBJ databases">
        <authorList>
            <person name="Jaros S."/>
            <person name="Januszkiewicz K."/>
            <person name="Wedrychowicz H."/>
        </authorList>
    </citation>
    <scope>NUCLEOTIDE SEQUENCE [LARGE SCALE GENOMIC DNA]</scope>
    <source>
        <strain evidence="1 2">DSM 21986</strain>
    </source>
</reference>
<gene>
    <name evidence="1" type="ORF">SAMN05443144_10834</name>
</gene>
<evidence type="ECO:0000313" key="1">
    <source>
        <dbReference type="EMBL" id="SHF38895.1"/>
    </source>
</evidence>
<evidence type="ECO:0008006" key="3">
    <source>
        <dbReference type="Google" id="ProtNLM"/>
    </source>
</evidence>
<name>A0A1M5B8X4_9BACT</name>
<accession>A0A1M5B8X4</accession>
<sequence length="163" mass="18527">MKNKIMLCLSYFLLSIAIALLPTLSYSQSTNHLQSFDQFIGEWELDNSLQVFEWGPGKTSVMAKSYQTGSDGSRTLVSEGMWFWHPGKQEIKGYVTATNIPVVFFDYTTTFENGGMASDLTAYDKNGIKSAYREVMEMQSDSTYKWILMQQGKAVMEGVFMRE</sequence>
<dbReference type="RefSeq" id="WP_073062519.1">
    <property type="nucleotide sequence ID" value="NZ_FQUS01000008.1"/>
</dbReference>
<organism evidence="1 2">
    <name type="scientific">Fodinibius roseus</name>
    <dbReference type="NCBI Taxonomy" id="1194090"/>
    <lineage>
        <taxon>Bacteria</taxon>
        <taxon>Pseudomonadati</taxon>
        <taxon>Balneolota</taxon>
        <taxon>Balneolia</taxon>
        <taxon>Balneolales</taxon>
        <taxon>Balneolaceae</taxon>
        <taxon>Fodinibius</taxon>
    </lineage>
</organism>